<keyword evidence="1" id="KW-0812">Transmembrane</keyword>
<dbReference type="AlphaFoldDB" id="A0A5B0EIJ9"/>
<comment type="caution">
    <text evidence="3">The sequence shown here is derived from an EMBL/GenBank/DDBJ whole genome shotgun (WGS) entry which is preliminary data.</text>
</comment>
<dbReference type="InterPro" id="IPR053150">
    <property type="entry name" value="Teicoplanin_resist-assoc"/>
</dbReference>
<feature type="transmembrane region" description="Helical" evidence="1">
    <location>
        <begin position="63"/>
        <end position="81"/>
    </location>
</feature>
<keyword evidence="1" id="KW-0472">Membrane</keyword>
<proteinExistence type="predicted"/>
<dbReference type="Pfam" id="PF04892">
    <property type="entry name" value="VanZ"/>
    <property type="match status" value="1"/>
</dbReference>
<feature type="domain" description="VanZ-like" evidence="2">
    <location>
        <begin position="41"/>
        <end position="135"/>
    </location>
</feature>
<dbReference type="PANTHER" id="PTHR36834:SF1">
    <property type="entry name" value="INTEGRAL MEMBRANE PROTEIN"/>
    <property type="match status" value="1"/>
</dbReference>
<evidence type="ECO:0000313" key="3">
    <source>
        <dbReference type="EMBL" id="KAA0977540.1"/>
    </source>
</evidence>
<name>A0A5B0EIJ9_9MICC</name>
<dbReference type="EMBL" id="VOBL01000006">
    <property type="protein sequence ID" value="KAA0977540.1"/>
    <property type="molecule type" value="Genomic_DNA"/>
</dbReference>
<dbReference type="Proteomes" id="UP000323856">
    <property type="component" value="Unassembled WGS sequence"/>
</dbReference>
<feature type="transmembrane region" description="Helical" evidence="1">
    <location>
        <begin position="88"/>
        <end position="109"/>
    </location>
</feature>
<keyword evidence="1" id="KW-1133">Transmembrane helix</keyword>
<evidence type="ECO:0000256" key="1">
    <source>
        <dbReference type="SAM" id="Phobius"/>
    </source>
</evidence>
<organism evidence="3 4">
    <name type="scientific">Paeniglutamicibacter gangotriensis</name>
    <dbReference type="NCBI Taxonomy" id="254787"/>
    <lineage>
        <taxon>Bacteria</taxon>
        <taxon>Bacillati</taxon>
        <taxon>Actinomycetota</taxon>
        <taxon>Actinomycetes</taxon>
        <taxon>Micrococcales</taxon>
        <taxon>Micrococcaceae</taxon>
        <taxon>Paeniglutamicibacter</taxon>
    </lineage>
</organism>
<dbReference type="PANTHER" id="PTHR36834">
    <property type="entry name" value="MEMBRANE PROTEIN-RELATED"/>
    <property type="match status" value="1"/>
</dbReference>
<dbReference type="InterPro" id="IPR006976">
    <property type="entry name" value="VanZ-like"/>
</dbReference>
<reference evidence="3 4" key="1">
    <citation type="submission" date="2019-07" db="EMBL/GenBank/DDBJ databases">
        <title>Analysis of the biochemical properties, biological activity and biotechnological potential of siderophores and biosurfactants produced by Antarctic psychrotolerant bacteria.</title>
        <authorList>
            <person name="Styczynski M."/>
            <person name="Krucon T."/>
            <person name="Decewicz P."/>
            <person name="Dziewit L."/>
        </authorList>
    </citation>
    <scope>NUCLEOTIDE SEQUENCE [LARGE SCALE GENOMIC DNA]</scope>
    <source>
        <strain evidence="3 4">ANT_H27</strain>
    </source>
</reference>
<feature type="transmembrane region" description="Helical" evidence="1">
    <location>
        <begin position="115"/>
        <end position="136"/>
    </location>
</feature>
<sequence>MRLRRGPRSWALGVLLAYLAFVLVVALALKLGEMPLPEIVFRFLQETQERGYLTGVRFGHVEAAANVLFFVPLGVLLPLVLREHRFLLGWLAAVGLSVGIEAAQFFFLASRVGSIRDIVCNALGAAIGVLLCLVIVRWREVRTIRTANQVHKID</sequence>
<evidence type="ECO:0000313" key="4">
    <source>
        <dbReference type="Proteomes" id="UP000323856"/>
    </source>
</evidence>
<dbReference type="OrthoDB" id="3787741at2"/>
<accession>A0A5B0EIJ9</accession>
<protein>
    <submittedName>
        <fullName evidence="3">VanZ family protein</fullName>
    </submittedName>
</protein>
<gene>
    <name evidence="3" type="ORF">FQ154_07390</name>
</gene>
<evidence type="ECO:0000259" key="2">
    <source>
        <dbReference type="Pfam" id="PF04892"/>
    </source>
</evidence>